<gene>
    <name evidence="1" type="ORF">BEN76_03885</name>
</gene>
<dbReference type="EMBL" id="CP016896">
    <property type="protein sequence ID" value="APV35203.1"/>
    <property type="molecule type" value="Genomic_DNA"/>
</dbReference>
<organism evidence="1 2">
    <name type="scientific">Acinetobacter soli</name>
    <dbReference type="NCBI Taxonomy" id="487316"/>
    <lineage>
        <taxon>Bacteria</taxon>
        <taxon>Pseudomonadati</taxon>
        <taxon>Pseudomonadota</taxon>
        <taxon>Gammaproteobacteria</taxon>
        <taxon>Moraxellales</taxon>
        <taxon>Moraxellaceae</taxon>
        <taxon>Acinetobacter</taxon>
    </lineage>
</organism>
<protein>
    <recommendedName>
        <fullName evidence="3">Phage tail protein</fullName>
    </recommendedName>
</protein>
<dbReference type="RefSeq" id="WP_076032309.1">
    <property type="nucleotide sequence ID" value="NZ_CP016896.1"/>
</dbReference>
<accession>A0A1P8EG61</accession>
<evidence type="ECO:0000313" key="2">
    <source>
        <dbReference type="Proteomes" id="UP000185674"/>
    </source>
</evidence>
<reference evidence="1 2" key="1">
    <citation type="submission" date="2016-08" db="EMBL/GenBank/DDBJ databases">
        <title>Complete genome sequence of Acinetobacter baylyi strain GFJ2.</title>
        <authorList>
            <person name="Tabata M."/>
            <person name="Kuboki S."/>
            <person name="Gibu N."/>
            <person name="Kinouchi Y."/>
            <person name="Vangnai A."/>
            <person name="Kasai D."/>
            <person name="Fukuda M."/>
        </authorList>
    </citation>
    <scope>NUCLEOTIDE SEQUENCE [LARGE SCALE GENOMIC DNA]</scope>
    <source>
        <strain evidence="1 2">GFJ2</strain>
    </source>
</reference>
<dbReference type="Proteomes" id="UP000185674">
    <property type="component" value="Chromosome"/>
</dbReference>
<sequence>MAEKAVGYIVLSINGKEYDCSTVNPTKNTGKRPIPTMNRTGEIRYTANGIKTYAVSVAVVVPDSKDTVDWMGVEDARLSIESESGNFRETYIDFNVQEISDAYEVNGETRRNLQGFALSYINETL</sequence>
<name>A0A1P8EG61_9GAMM</name>
<evidence type="ECO:0000313" key="1">
    <source>
        <dbReference type="EMBL" id="APV35203.1"/>
    </source>
</evidence>
<proteinExistence type="predicted"/>
<evidence type="ECO:0008006" key="3">
    <source>
        <dbReference type="Google" id="ProtNLM"/>
    </source>
</evidence>
<dbReference type="KEGG" id="asol:BEN76_03885"/>
<dbReference type="AlphaFoldDB" id="A0A1P8EG61"/>
<dbReference type="STRING" id="487316.BEN76_03885"/>